<dbReference type="Proteomes" id="UP000838821">
    <property type="component" value="Unassembled WGS sequence"/>
</dbReference>
<evidence type="ECO:0000313" key="1">
    <source>
        <dbReference type="EMBL" id="CAH1203008.1"/>
    </source>
</evidence>
<reference evidence="1" key="1">
    <citation type="submission" date="2022-01" db="EMBL/GenBank/DDBJ databases">
        <authorList>
            <person name="Criscuolo A."/>
        </authorList>
    </citation>
    <scope>NUCLEOTIDE SEQUENCE</scope>
    <source>
        <strain evidence="1">CIP111891</strain>
    </source>
</reference>
<dbReference type="EMBL" id="CAKMMW010000005">
    <property type="protein sequence ID" value="CAH1203008.1"/>
    <property type="molecule type" value="Genomic_DNA"/>
</dbReference>
<comment type="caution">
    <text evidence="1">The sequence shown here is derived from an EMBL/GenBank/DDBJ whole genome shotgun (WGS) entry which is preliminary data.</text>
</comment>
<keyword evidence="2" id="KW-1185">Reference proteome</keyword>
<gene>
    <name evidence="1" type="ORF">PAECIP111891_02199</name>
</gene>
<proteinExistence type="predicted"/>
<sequence length="67" mass="7649">MGRGDCFVFPKKVRYFDNPDAVECAELLVKAVHEVTGVRITEQTTGDISPQDLWVSPWLKEFLHSIK</sequence>
<accession>A0ABM9C4I9</accession>
<name>A0ABM9C4I9_9BACL</name>
<organism evidence="1 2">
    <name type="scientific">Paenibacillus allorhizoplanae</name>
    <dbReference type="NCBI Taxonomy" id="2905648"/>
    <lineage>
        <taxon>Bacteria</taxon>
        <taxon>Bacillati</taxon>
        <taxon>Bacillota</taxon>
        <taxon>Bacilli</taxon>
        <taxon>Bacillales</taxon>
        <taxon>Paenibacillaceae</taxon>
        <taxon>Paenibacillus</taxon>
    </lineage>
</organism>
<protein>
    <submittedName>
        <fullName evidence="1">Uncharacterized protein</fullName>
    </submittedName>
</protein>
<evidence type="ECO:0000313" key="2">
    <source>
        <dbReference type="Proteomes" id="UP000838821"/>
    </source>
</evidence>